<reference evidence="2 3" key="1">
    <citation type="submission" date="2018-02" db="EMBL/GenBank/DDBJ databases">
        <title>novel marine gammaproteobacteria from coastal saline agro ecosystem.</title>
        <authorList>
            <person name="Krishnan R."/>
            <person name="Ramesh Kumar N."/>
        </authorList>
    </citation>
    <scope>NUCLEOTIDE SEQUENCE [LARGE SCALE GENOMIC DNA]</scope>
    <source>
        <strain evidence="2 3">228</strain>
    </source>
</reference>
<dbReference type="OrthoDB" id="7875767at2"/>
<proteinExistence type="predicted"/>
<accession>A0A2S5KLV5</accession>
<protein>
    <submittedName>
        <fullName evidence="2">TIGR02444 family protein</fullName>
    </submittedName>
</protein>
<name>A0A2S5KLV5_9PROT</name>
<keyword evidence="1" id="KW-0175">Coiled coil</keyword>
<organism evidence="2 3">
    <name type="scientific">Proteobacteria bacterium 228</name>
    <dbReference type="NCBI Taxonomy" id="2083153"/>
    <lineage>
        <taxon>Bacteria</taxon>
        <taxon>Pseudomonadati</taxon>
        <taxon>Pseudomonadota</taxon>
    </lineage>
</organism>
<evidence type="ECO:0000256" key="1">
    <source>
        <dbReference type="SAM" id="Coils"/>
    </source>
</evidence>
<dbReference type="AlphaFoldDB" id="A0A2S5KLV5"/>
<dbReference type="EMBL" id="PRLP01000082">
    <property type="protein sequence ID" value="PPC75633.1"/>
    <property type="molecule type" value="Genomic_DNA"/>
</dbReference>
<dbReference type="InterPro" id="IPR012659">
    <property type="entry name" value="CHP02444"/>
</dbReference>
<dbReference type="Proteomes" id="UP000238196">
    <property type="component" value="Unassembled WGS sequence"/>
</dbReference>
<evidence type="ECO:0000313" key="3">
    <source>
        <dbReference type="Proteomes" id="UP000238196"/>
    </source>
</evidence>
<sequence length="204" mass="22727">MPTLYPGLRVRSALSSRSCFPLCKLSALSLIMTYPTYTQAEAASLWSFACCLYRQPGVMQACLSAQDQHGLAVNWLLACCWLGWRGQRLDYSVIQQATAWQQWHLQVTLPLRQARCAVGQENKSHPLYARLKDDELAAEREELQRLQLLLLSNERELAAEPDPQVLAGINLRCYLQSQGLSEVHVDLSALSQGIPALGVVALFG</sequence>
<gene>
    <name evidence="2" type="ORF">C4K68_19760</name>
</gene>
<dbReference type="NCBIfam" id="TIGR02444">
    <property type="entry name" value="TIGR02444 family protein"/>
    <property type="match status" value="1"/>
</dbReference>
<feature type="coiled-coil region" evidence="1">
    <location>
        <begin position="129"/>
        <end position="156"/>
    </location>
</feature>
<evidence type="ECO:0000313" key="2">
    <source>
        <dbReference type="EMBL" id="PPC75633.1"/>
    </source>
</evidence>
<dbReference type="Pfam" id="PF09523">
    <property type="entry name" value="DUF2390"/>
    <property type="match status" value="1"/>
</dbReference>
<comment type="caution">
    <text evidence="2">The sequence shown here is derived from an EMBL/GenBank/DDBJ whole genome shotgun (WGS) entry which is preliminary data.</text>
</comment>